<dbReference type="AlphaFoldDB" id="A0A8R7PVP6"/>
<reference evidence="2" key="1">
    <citation type="journal article" date="2013" name="Nature">
        <title>Draft genome of the wheat A-genome progenitor Triticum urartu.</title>
        <authorList>
            <person name="Ling H.Q."/>
            <person name="Zhao S."/>
            <person name="Liu D."/>
            <person name="Wang J."/>
            <person name="Sun H."/>
            <person name="Zhang C."/>
            <person name="Fan H."/>
            <person name="Li D."/>
            <person name="Dong L."/>
            <person name="Tao Y."/>
            <person name="Gao C."/>
            <person name="Wu H."/>
            <person name="Li Y."/>
            <person name="Cui Y."/>
            <person name="Guo X."/>
            <person name="Zheng S."/>
            <person name="Wang B."/>
            <person name="Yu K."/>
            <person name="Liang Q."/>
            <person name="Yang W."/>
            <person name="Lou X."/>
            <person name="Chen J."/>
            <person name="Feng M."/>
            <person name="Jian J."/>
            <person name="Zhang X."/>
            <person name="Luo G."/>
            <person name="Jiang Y."/>
            <person name="Liu J."/>
            <person name="Wang Z."/>
            <person name="Sha Y."/>
            <person name="Zhang B."/>
            <person name="Wu H."/>
            <person name="Tang D."/>
            <person name="Shen Q."/>
            <person name="Xue P."/>
            <person name="Zou S."/>
            <person name="Wang X."/>
            <person name="Liu X."/>
            <person name="Wang F."/>
            <person name="Yang Y."/>
            <person name="An X."/>
            <person name="Dong Z."/>
            <person name="Zhang K."/>
            <person name="Zhang X."/>
            <person name="Luo M.C."/>
            <person name="Dvorak J."/>
            <person name="Tong Y."/>
            <person name="Wang J."/>
            <person name="Yang H."/>
            <person name="Li Z."/>
            <person name="Wang D."/>
            <person name="Zhang A."/>
            <person name="Wang J."/>
        </authorList>
    </citation>
    <scope>NUCLEOTIDE SEQUENCE</scope>
    <source>
        <strain evidence="2">cv. G1812</strain>
    </source>
</reference>
<organism evidence="1 2">
    <name type="scientific">Triticum urartu</name>
    <name type="common">Red wild einkorn</name>
    <name type="synonym">Crithodium urartu</name>
    <dbReference type="NCBI Taxonomy" id="4572"/>
    <lineage>
        <taxon>Eukaryota</taxon>
        <taxon>Viridiplantae</taxon>
        <taxon>Streptophyta</taxon>
        <taxon>Embryophyta</taxon>
        <taxon>Tracheophyta</taxon>
        <taxon>Spermatophyta</taxon>
        <taxon>Magnoliopsida</taxon>
        <taxon>Liliopsida</taxon>
        <taxon>Poales</taxon>
        <taxon>Poaceae</taxon>
        <taxon>BOP clade</taxon>
        <taxon>Pooideae</taxon>
        <taxon>Triticodae</taxon>
        <taxon>Triticeae</taxon>
        <taxon>Triticinae</taxon>
        <taxon>Triticum</taxon>
    </lineage>
</organism>
<dbReference type="Proteomes" id="UP000015106">
    <property type="component" value="Chromosome 3"/>
</dbReference>
<proteinExistence type="predicted"/>
<dbReference type="Gramene" id="TuG1812G0300003590.01.T01">
    <property type="protein sequence ID" value="TuG1812G0300003590.01.T01"/>
    <property type="gene ID" value="TuG1812G0300003590.01"/>
</dbReference>
<accession>A0A8R7PVP6</accession>
<keyword evidence="2" id="KW-1185">Reference proteome</keyword>
<protein>
    <submittedName>
        <fullName evidence="1">Uncharacterized protein</fullName>
    </submittedName>
</protein>
<dbReference type="EnsemblPlants" id="TuG1812G0300003590.01.T01">
    <property type="protein sequence ID" value="TuG1812G0300003590.01.T01"/>
    <property type="gene ID" value="TuG1812G0300003590.01"/>
</dbReference>
<evidence type="ECO:0000313" key="2">
    <source>
        <dbReference type="Proteomes" id="UP000015106"/>
    </source>
</evidence>
<evidence type="ECO:0000313" key="1">
    <source>
        <dbReference type="EnsemblPlants" id="TuG1812G0300003590.01.T01"/>
    </source>
</evidence>
<name>A0A8R7PVP6_TRIUA</name>
<reference evidence="1" key="3">
    <citation type="submission" date="2022-06" db="UniProtKB">
        <authorList>
            <consortium name="EnsemblPlants"/>
        </authorList>
    </citation>
    <scope>IDENTIFICATION</scope>
</reference>
<sequence length="62" mass="6645">MRVLGKGGLQLLEVGGGVRRLPPGALGPHHLGARRRRRARRALIPFLGRRGAAAAAAQRFRA</sequence>
<reference evidence="1" key="2">
    <citation type="submission" date="2018-03" db="EMBL/GenBank/DDBJ databases">
        <title>The Triticum urartu genome reveals the dynamic nature of wheat genome evolution.</title>
        <authorList>
            <person name="Ling H."/>
            <person name="Ma B."/>
            <person name="Shi X."/>
            <person name="Liu H."/>
            <person name="Dong L."/>
            <person name="Sun H."/>
            <person name="Cao Y."/>
            <person name="Gao Q."/>
            <person name="Zheng S."/>
            <person name="Li Y."/>
            <person name="Yu Y."/>
            <person name="Du H."/>
            <person name="Qi M."/>
            <person name="Li Y."/>
            <person name="Yu H."/>
            <person name="Cui Y."/>
            <person name="Wang N."/>
            <person name="Chen C."/>
            <person name="Wu H."/>
            <person name="Zhao Y."/>
            <person name="Zhang J."/>
            <person name="Li Y."/>
            <person name="Zhou W."/>
            <person name="Zhang B."/>
            <person name="Hu W."/>
            <person name="Eijk M."/>
            <person name="Tang J."/>
            <person name="Witsenboer H."/>
            <person name="Zhao S."/>
            <person name="Li Z."/>
            <person name="Zhang A."/>
            <person name="Wang D."/>
            <person name="Liang C."/>
        </authorList>
    </citation>
    <scope>NUCLEOTIDE SEQUENCE [LARGE SCALE GENOMIC DNA]</scope>
    <source>
        <strain evidence="1">cv. G1812</strain>
    </source>
</reference>